<dbReference type="Pfam" id="PF00270">
    <property type="entry name" value="DEAD"/>
    <property type="match status" value="1"/>
</dbReference>
<dbReference type="VEuPathDB" id="HostDB:GeneID_118650184"/>
<evidence type="ECO:0000259" key="3">
    <source>
        <dbReference type="PROSITE" id="PS51192"/>
    </source>
</evidence>
<dbReference type="InterPro" id="IPR011545">
    <property type="entry name" value="DEAD/DEAH_box_helicase_dom"/>
</dbReference>
<keyword evidence="2" id="KW-0547">Nucleotide-binding</keyword>
<gene>
    <name evidence="4" type="ORF">mMyoMyo1_009094</name>
</gene>
<proteinExistence type="predicted"/>
<dbReference type="SUPFAM" id="SSF52540">
    <property type="entry name" value="P-loop containing nucleoside triphosphate hydrolases"/>
    <property type="match status" value="2"/>
</dbReference>
<dbReference type="InterPro" id="IPR027417">
    <property type="entry name" value="P-loop_NTPase"/>
</dbReference>
<accession>A0A7J7TIV2</accession>
<dbReference type="AlphaFoldDB" id="A0A7J7TIV2"/>
<dbReference type="EMBL" id="JABWUV010000016">
    <property type="protein sequence ID" value="KAF6300621.1"/>
    <property type="molecule type" value="Genomic_DNA"/>
</dbReference>
<keyword evidence="2" id="KW-0067">ATP-binding</keyword>
<dbReference type="PROSITE" id="PS00039">
    <property type="entry name" value="DEAD_ATP_HELICASE"/>
    <property type="match status" value="1"/>
</dbReference>
<keyword evidence="2" id="KW-0347">Helicase</keyword>
<protein>
    <recommendedName>
        <fullName evidence="3">Helicase ATP-binding domain-containing protein</fullName>
    </recommendedName>
</protein>
<comment type="caution">
    <text evidence="4">The sequence shown here is derived from an EMBL/GenBank/DDBJ whole genome shotgun (WGS) entry which is preliminary data.</text>
</comment>
<dbReference type="PROSITE" id="PS51192">
    <property type="entry name" value="HELICASE_ATP_BIND_1"/>
    <property type="match status" value="1"/>
</dbReference>
<keyword evidence="1" id="KW-0378">Hydrolase</keyword>
<feature type="domain" description="Helicase ATP-binding" evidence="3">
    <location>
        <begin position="1"/>
        <end position="111"/>
    </location>
</feature>
<organism evidence="4 5">
    <name type="scientific">Myotis myotis</name>
    <name type="common">Greater mouse-eared bat</name>
    <name type="synonym">Vespertilio myotis</name>
    <dbReference type="NCBI Taxonomy" id="51298"/>
    <lineage>
        <taxon>Eukaryota</taxon>
        <taxon>Metazoa</taxon>
        <taxon>Chordata</taxon>
        <taxon>Craniata</taxon>
        <taxon>Vertebrata</taxon>
        <taxon>Euteleostomi</taxon>
        <taxon>Mammalia</taxon>
        <taxon>Eutheria</taxon>
        <taxon>Laurasiatheria</taxon>
        <taxon>Chiroptera</taxon>
        <taxon>Yangochiroptera</taxon>
        <taxon>Vespertilionidae</taxon>
        <taxon>Myotis</taxon>
    </lineage>
</organism>
<name>A0A7J7TIV2_MYOMY</name>
<dbReference type="GO" id="GO:0003676">
    <property type="term" value="F:nucleic acid binding"/>
    <property type="evidence" value="ECO:0007669"/>
    <property type="project" value="InterPro"/>
</dbReference>
<dbReference type="Proteomes" id="UP000527355">
    <property type="component" value="Unassembled WGS sequence"/>
</dbReference>
<dbReference type="VEuPathDB" id="HostDB:LOC118652111"/>
<dbReference type="GO" id="GO:0016787">
    <property type="term" value="F:hydrolase activity"/>
    <property type="evidence" value="ECO:0007669"/>
    <property type="project" value="UniProtKB-KW"/>
</dbReference>
<evidence type="ECO:0000313" key="4">
    <source>
        <dbReference type="EMBL" id="KAF6300621.1"/>
    </source>
</evidence>
<dbReference type="Gene3D" id="3.40.50.300">
    <property type="entry name" value="P-loop containing nucleotide triphosphate hydrolases"/>
    <property type="match status" value="3"/>
</dbReference>
<reference evidence="4 5" key="1">
    <citation type="journal article" date="2020" name="Nature">
        <title>Six reference-quality genomes reveal evolution of bat adaptations.</title>
        <authorList>
            <person name="Jebb D."/>
            <person name="Huang Z."/>
            <person name="Pippel M."/>
            <person name="Hughes G.M."/>
            <person name="Lavrichenko K."/>
            <person name="Devanna P."/>
            <person name="Winkler S."/>
            <person name="Jermiin L.S."/>
            <person name="Skirmuntt E.C."/>
            <person name="Katzourakis A."/>
            <person name="Burkitt-Gray L."/>
            <person name="Ray D.A."/>
            <person name="Sullivan K.A.M."/>
            <person name="Roscito J.G."/>
            <person name="Kirilenko B.M."/>
            <person name="Davalos L.M."/>
            <person name="Corthals A.P."/>
            <person name="Power M.L."/>
            <person name="Jones G."/>
            <person name="Ransome R.D."/>
            <person name="Dechmann D.K.N."/>
            <person name="Locatelli A.G."/>
            <person name="Puechmaille S.J."/>
            <person name="Fedrigo O."/>
            <person name="Jarvis E.D."/>
            <person name="Hiller M."/>
            <person name="Vernes S.C."/>
            <person name="Myers E.W."/>
            <person name="Teeling E.C."/>
        </authorList>
    </citation>
    <scope>NUCLEOTIDE SEQUENCE [LARGE SCALE GENOMIC DNA]</scope>
    <source>
        <strain evidence="4">MMyoMyo1</strain>
        <tissue evidence="4">Flight muscle</tissue>
    </source>
</reference>
<dbReference type="GO" id="GO:0005524">
    <property type="term" value="F:ATP binding"/>
    <property type="evidence" value="ECO:0007669"/>
    <property type="project" value="InterPro"/>
</dbReference>
<dbReference type="PANTHER" id="PTHR47958">
    <property type="entry name" value="ATP-DEPENDENT RNA HELICASE DBP3"/>
    <property type="match status" value="1"/>
</dbReference>
<evidence type="ECO:0000313" key="5">
    <source>
        <dbReference type="Proteomes" id="UP000527355"/>
    </source>
</evidence>
<sequence length="235" mass="26454">MGCEIVIATPGRLIDVLENRYLVLSRCTYVVLDEADRMIHMGFEPDVQKILEHMPVTNQKPDTGEAEDPEKMLANFESGKHKYRQTVMFMATMPPAEERLARSYLWRPAVVYIGSAGKPQERMEQKVFLMSESEKRKKLLAVLEQGFDPPVIIFVNQMKGCDALAKSLEKMGHGKSGVAITFLTKEDSAVFYELKQAILGSPVSSCPPELANHPDAQHKPGTILTKKRREETIYA</sequence>
<dbReference type="InterPro" id="IPR000629">
    <property type="entry name" value="RNA-helicase_DEAD-box_CS"/>
</dbReference>
<evidence type="ECO:0000256" key="1">
    <source>
        <dbReference type="ARBA" id="ARBA00022801"/>
    </source>
</evidence>
<dbReference type="GO" id="GO:0004386">
    <property type="term" value="F:helicase activity"/>
    <property type="evidence" value="ECO:0007669"/>
    <property type="project" value="UniProtKB-KW"/>
</dbReference>
<dbReference type="InterPro" id="IPR014001">
    <property type="entry name" value="Helicase_ATP-bd"/>
</dbReference>
<keyword evidence="5" id="KW-1185">Reference proteome</keyword>
<evidence type="ECO:0000256" key="2">
    <source>
        <dbReference type="ARBA" id="ARBA00022806"/>
    </source>
</evidence>